<organism evidence="1 2">
    <name type="scientific">Mucilaginibacter mallensis</name>
    <dbReference type="NCBI Taxonomy" id="652787"/>
    <lineage>
        <taxon>Bacteria</taxon>
        <taxon>Pseudomonadati</taxon>
        <taxon>Bacteroidota</taxon>
        <taxon>Sphingobacteriia</taxon>
        <taxon>Sphingobacteriales</taxon>
        <taxon>Sphingobacteriaceae</taxon>
        <taxon>Mucilaginibacter</taxon>
    </lineage>
</organism>
<proteinExistence type="predicted"/>
<sequence>MSNIVISNEVRGETFCGLALAPFIFAEDLSLAFEMTIRIYILQLI</sequence>
<reference evidence="1 2" key="1">
    <citation type="submission" date="2016-10" db="EMBL/GenBank/DDBJ databases">
        <authorList>
            <person name="de Groot N.N."/>
        </authorList>
    </citation>
    <scope>NUCLEOTIDE SEQUENCE [LARGE SCALE GENOMIC DNA]</scope>
    <source>
        <strain evidence="1 2">MP1X4</strain>
    </source>
</reference>
<name>A0A1H1TQR2_MUCMA</name>
<keyword evidence="2" id="KW-1185">Reference proteome</keyword>
<evidence type="ECO:0000313" key="2">
    <source>
        <dbReference type="Proteomes" id="UP000199679"/>
    </source>
</evidence>
<dbReference type="AlphaFoldDB" id="A0A1H1TQR2"/>
<dbReference type="Proteomes" id="UP000199679">
    <property type="component" value="Chromosome I"/>
</dbReference>
<evidence type="ECO:0000313" key="1">
    <source>
        <dbReference type="EMBL" id="SDS62484.1"/>
    </source>
</evidence>
<dbReference type="EMBL" id="LT629740">
    <property type="protein sequence ID" value="SDS62484.1"/>
    <property type="molecule type" value="Genomic_DNA"/>
</dbReference>
<accession>A0A1H1TQR2</accession>
<gene>
    <name evidence="1" type="ORF">SAMN05216490_1496</name>
</gene>
<protein>
    <submittedName>
        <fullName evidence="1">Uncharacterized protein</fullName>
    </submittedName>
</protein>